<evidence type="ECO:0000256" key="17">
    <source>
        <dbReference type="HAMAP-Rule" id="MF_02089"/>
    </source>
</evidence>
<dbReference type="InterPro" id="IPR003828">
    <property type="entry name" value="QueH"/>
</dbReference>
<evidence type="ECO:0000256" key="1">
    <source>
        <dbReference type="ARBA" id="ARBA00002268"/>
    </source>
</evidence>
<feature type="binding site" evidence="17">
    <location>
        <position position="22"/>
    </location>
    <ligand>
        <name>[4Fe-4S] cluster</name>
        <dbReference type="ChEBI" id="CHEBI:49883"/>
    </ligand>
</feature>
<evidence type="ECO:0000256" key="7">
    <source>
        <dbReference type="ARBA" id="ARBA00022694"/>
    </source>
</evidence>
<keyword evidence="7 17" id="KW-0819">tRNA processing</keyword>
<evidence type="ECO:0000256" key="3">
    <source>
        <dbReference type="ARBA" id="ARBA00008207"/>
    </source>
</evidence>
<dbReference type="GO" id="GO:0052693">
    <property type="term" value="F:epoxyqueuosine reductase activity"/>
    <property type="evidence" value="ECO:0007669"/>
    <property type="project" value="UniProtKB-UniRule"/>
</dbReference>
<comment type="catalytic activity">
    <reaction evidence="16 17">
        <text>epoxyqueuosine(34) in tRNA + AH2 = queuosine(34) in tRNA + A + H2O</text>
        <dbReference type="Rhea" id="RHEA:32159"/>
        <dbReference type="Rhea" id="RHEA-COMP:18571"/>
        <dbReference type="Rhea" id="RHEA-COMP:18582"/>
        <dbReference type="ChEBI" id="CHEBI:13193"/>
        <dbReference type="ChEBI" id="CHEBI:15377"/>
        <dbReference type="ChEBI" id="CHEBI:17499"/>
        <dbReference type="ChEBI" id="CHEBI:194431"/>
        <dbReference type="ChEBI" id="CHEBI:194443"/>
        <dbReference type="EC" id="1.17.99.6"/>
    </reaction>
</comment>
<evidence type="ECO:0000256" key="5">
    <source>
        <dbReference type="ARBA" id="ARBA00016895"/>
    </source>
</evidence>
<sequence>MPENAMPGPSVAENAILLHACCGPCSITCILRLRDMGFAPTLYSHNPNIHPLMEYLRRRDGLLAVAQRLDVPVILPDQDDPTQAAPDSWLAAMSPLGPAVADMARRCPVCYDLRLAHTAQAARALGFPRFSSTLLYSKYQNHEAIIAAGERHAGPGLDFVPEDFRPGWDEGIRLSKEWEIYRQPYCGCLLSEHDRYRKKVRLRA</sequence>
<keyword evidence="19" id="KW-1185">Reference proteome</keyword>
<dbReference type="GO" id="GO:0046872">
    <property type="term" value="F:metal ion binding"/>
    <property type="evidence" value="ECO:0007669"/>
    <property type="project" value="UniProtKB-KW"/>
</dbReference>
<evidence type="ECO:0000313" key="19">
    <source>
        <dbReference type="Proteomes" id="UP000198324"/>
    </source>
</evidence>
<dbReference type="UniPathway" id="UPA00392"/>
<accession>A0A238ZSK3</accession>
<dbReference type="HAMAP" id="MF_02089">
    <property type="entry name" value="QueH"/>
    <property type="match status" value="1"/>
</dbReference>
<evidence type="ECO:0000256" key="10">
    <source>
        <dbReference type="ARBA" id="ARBA00023002"/>
    </source>
</evidence>
<feature type="binding site" evidence="17">
    <location>
        <position position="110"/>
    </location>
    <ligand>
        <name>[4Fe-4S] cluster</name>
        <dbReference type="ChEBI" id="CHEBI:49883"/>
    </ligand>
</feature>
<dbReference type="AlphaFoldDB" id="A0A238ZSK3"/>
<protein>
    <recommendedName>
        <fullName evidence="5 17">Epoxyqueuosine reductase QueH</fullName>
        <ecNumber evidence="4 17">1.17.99.6</ecNumber>
    </recommendedName>
    <alternativeName>
        <fullName evidence="15 17">Queuosine biosynthesis protein QueH</fullName>
    </alternativeName>
</protein>
<dbReference type="Pfam" id="PF02677">
    <property type="entry name" value="QueH"/>
    <property type="match status" value="1"/>
</dbReference>
<evidence type="ECO:0000256" key="9">
    <source>
        <dbReference type="ARBA" id="ARBA00022785"/>
    </source>
</evidence>
<evidence type="ECO:0000256" key="8">
    <source>
        <dbReference type="ARBA" id="ARBA00022723"/>
    </source>
</evidence>
<comment type="pathway">
    <text evidence="2 17">tRNA modification; tRNA-queuosine biosynthesis.</text>
</comment>
<evidence type="ECO:0000256" key="13">
    <source>
        <dbReference type="ARBA" id="ARBA00023157"/>
    </source>
</evidence>
<evidence type="ECO:0000256" key="16">
    <source>
        <dbReference type="ARBA" id="ARBA00047415"/>
    </source>
</evidence>
<dbReference type="RefSeq" id="WP_235641538.1">
    <property type="nucleotide sequence ID" value="NZ_FZOC01000003.1"/>
</dbReference>
<gene>
    <name evidence="17" type="primary">queH</name>
    <name evidence="18" type="ORF">SAMN04488503_1560</name>
</gene>
<keyword evidence="11 17" id="KW-0408">Iron</keyword>
<keyword evidence="8 17" id="KW-0479">Metal-binding</keyword>
<feature type="disulfide bond" description="Redox-active" evidence="17">
    <location>
        <begin position="186"/>
        <end position="188"/>
    </location>
</feature>
<keyword evidence="13 17" id="KW-1015">Disulfide bond</keyword>
<keyword evidence="6 17" id="KW-0004">4Fe-4S</keyword>
<proteinExistence type="inferred from homology"/>
<keyword evidence="10 17" id="KW-0560">Oxidoreductase</keyword>
<comment type="function">
    <text evidence="1 17">Catalyzes the conversion of epoxyqueuosine (oQ) to queuosine (Q), which is a hypermodified base found in the wobble positions of tRNA(Asp), tRNA(Asn), tRNA(His) and tRNA(Tyr).</text>
</comment>
<evidence type="ECO:0000256" key="11">
    <source>
        <dbReference type="ARBA" id="ARBA00023004"/>
    </source>
</evidence>
<dbReference type="GO" id="GO:0008616">
    <property type="term" value="P:tRNA queuosine(34) biosynthetic process"/>
    <property type="evidence" value="ECO:0007669"/>
    <property type="project" value="UniProtKB-UniRule"/>
</dbReference>
<evidence type="ECO:0000313" key="18">
    <source>
        <dbReference type="EMBL" id="SNR86112.1"/>
    </source>
</evidence>
<dbReference type="EMBL" id="FZOC01000003">
    <property type="protein sequence ID" value="SNR86112.1"/>
    <property type="molecule type" value="Genomic_DNA"/>
</dbReference>
<organism evidence="18 19">
    <name type="scientific">Humidesulfovibrio mexicanus</name>
    <dbReference type="NCBI Taxonomy" id="147047"/>
    <lineage>
        <taxon>Bacteria</taxon>
        <taxon>Pseudomonadati</taxon>
        <taxon>Thermodesulfobacteriota</taxon>
        <taxon>Desulfovibrionia</taxon>
        <taxon>Desulfovibrionales</taxon>
        <taxon>Desulfovibrionaceae</taxon>
        <taxon>Humidesulfovibrio</taxon>
    </lineage>
</organism>
<name>A0A238ZSK3_9BACT</name>
<evidence type="ECO:0000256" key="6">
    <source>
        <dbReference type="ARBA" id="ARBA00022485"/>
    </source>
</evidence>
<dbReference type="Proteomes" id="UP000198324">
    <property type="component" value="Unassembled WGS sequence"/>
</dbReference>
<evidence type="ECO:0000256" key="4">
    <source>
        <dbReference type="ARBA" id="ARBA00012622"/>
    </source>
</evidence>
<keyword evidence="12 17" id="KW-0411">Iron-sulfur</keyword>
<evidence type="ECO:0000256" key="2">
    <source>
        <dbReference type="ARBA" id="ARBA00004691"/>
    </source>
</evidence>
<dbReference type="EC" id="1.17.99.6" evidence="4 17"/>
<dbReference type="GO" id="GO:0051539">
    <property type="term" value="F:4 iron, 4 sulfur cluster binding"/>
    <property type="evidence" value="ECO:0007669"/>
    <property type="project" value="UniProtKB-UniRule"/>
</dbReference>
<dbReference type="PANTHER" id="PTHR36701">
    <property type="entry name" value="EPOXYQUEUOSINE REDUCTASE QUEH"/>
    <property type="match status" value="1"/>
</dbReference>
<feature type="binding site" evidence="17">
    <location>
        <position position="107"/>
    </location>
    <ligand>
        <name>[4Fe-4S] cluster</name>
        <dbReference type="ChEBI" id="CHEBI:49883"/>
    </ligand>
</feature>
<evidence type="ECO:0000256" key="12">
    <source>
        <dbReference type="ARBA" id="ARBA00023014"/>
    </source>
</evidence>
<evidence type="ECO:0000256" key="15">
    <source>
        <dbReference type="ARBA" id="ARBA00031446"/>
    </source>
</evidence>
<feature type="binding site" evidence="17">
    <location>
        <position position="21"/>
    </location>
    <ligand>
        <name>[4Fe-4S] cluster</name>
        <dbReference type="ChEBI" id="CHEBI:49883"/>
    </ligand>
</feature>
<dbReference type="PANTHER" id="PTHR36701:SF1">
    <property type="entry name" value="EPOXYQUEUOSINE REDUCTASE QUEH"/>
    <property type="match status" value="1"/>
</dbReference>
<keyword evidence="14 17" id="KW-0676">Redox-active center</keyword>
<keyword evidence="9 17" id="KW-0671">Queuosine biosynthesis</keyword>
<evidence type="ECO:0000256" key="14">
    <source>
        <dbReference type="ARBA" id="ARBA00023284"/>
    </source>
</evidence>
<comment type="similarity">
    <text evidence="3 17">Belongs to the QueH family.</text>
</comment>
<reference evidence="18 19" key="1">
    <citation type="submission" date="2017-06" db="EMBL/GenBank/DDBJ databases">
        <authorList>
            <person name="Kim H.J."/>
            <person name="Triplett B.A."/>
        </authorList>
    </citation>
    <scope>NUCLEOTIDE SEQUENCE [LARGE SCALE GENOMIC DNA]</scope>
    <source>
        <strain evidence="18 19">DSM 13116</strain>
    </source>
</reference>